<evidence type="ECO:0000256" key="1">
    <source>
        <dbReference type="SAM" id="SignalP"/>
    </source>
</evidence>
<proteinExistence type="predicted"/>
<accession>A0A226E0U9</accession>
<dbReference type="InterPro" id="IPR004302">
    <property type="entry name" value="Cellulose/chitin-bd_N"/>
</dbReference>
<protein>
    <recommendedName>
        <fullName evidence="2">Chitin-binding type-4 domain-containing protein</fullName>
    </recommendedName>
</protein>
<comment type="caution">
    <text evidence="3">The sequence shown here is derived from an EMBL/GenBank/DDBJ whole genome shotgun (WGS) entry which is preliminary data.</text>
</comment>
<keyword evidence="1" id="KW-0732">Signal</keyword>
<dbReference type="OMA" id="HMEWRIC"/>
<gene>
    <name evidence="3" type="ORF">Fcan01_13286</name>
</gene>
<sequence length="219" mass="24231">MTTERFSFSFSLLLSLAVLLTPTRPVSGHGRLLRPTSRSSVWRFAEFQSQNPPPNYTDNQLFCGGLHQADSPGTNCGVCGDPVSDSVPRENEIAGYYYRGIITGRYTQGQIIDVEVELTAAHMGHMEWRICSNSSTETQNCFNQNLLLRADGFGSRLNVTSTGTYKTKLKLPQGLRCNHCIVQWNYRAGNNWGYCDNGTSGLGCGPQETFRGCADITIQ</sequence>
<evidence type="ECO:0000313" key="3">
    <source>
        <dbReference type="EMBL" id="OXA51375.1"/>
    </source>
</evidence>
<keyword evidence="4" id="KW-1185">Reference proteome</keyword>
<dbReference type="OrthoDB" id="64893at2759"/>
<dbReference type="AlphaFoldDB" id="A0A226E0U9"/>
<dbReference type="PANTHER" id="PTHR21113:SF4">
    <property type="entry name" value="CHITIN-BINDING TYPE-4 DOMAIN-CONTAINING PROTEIN"/>
    <property type="match status" value="1"/>
</dbReference>
<dbReference type="EMBL" id="LNIX01000007">
    <property type="protein sequence ID" value="OXA51375.1"/>
    <property type="molecule type" value="Genomic_DNA"/>
</dbReference>
<feature type="signal peptide" evidence="1">
    <location>
        <begin position="1"/>
        <end position="28"/>
    </location>
</feature>
<evidence type="ECO:0000313" key="4">
    <source>
        <dbReference type="Proteomes" id="UP000198287"/>
    </source>
</evidence>
<organism evidence="3 4">
    <name type="scientific">Folsomia candida</name>
    <name type="common">Springtail</name>
    <dbReference type="NCBI Taxonomy" id="158441"/>
    <lineage>
        <taxon>Eukaryota</taxon>
        <taxon>Metazoa</taxon>
        <taxon>Ecdysozoa</taxon>
        <taxon>Arthropoda</taxon>
        <taxon>Hexapoda</taxon>
        <taxon>Collembola</taxon>
        <taxon>Entomobryomorpha</taxon>
        <taxon>Isotomoidea</taxon>
        <taxon>Isotomidae</taxon>
        <taxon>Proisotominae</taxon>
        <taxon>Folsomia</taxon>
    </lineage>
</organism>
<evidence type="ECO:0000259" key="2">
    <source>
        <dbReference type="Pfam" id="PF03067"/>
    </source>
</evidence>
<feature type="chain" id="PRO_5013189155" description="Chitin-binding type-4 domain-containing protein" evidence="1">
    <location>
        <begin position="29"/>
        <end position="219"/>
    </location>
</feature>
<reference evidence="3 4" key="1">
    <citation type="submission" date="2015-12" db="EMBL/GenBank/DDBJ databases">
        <title>The genome of Folsomia candida.</title>
        <authorList>
            <person name="Faddeeva A."/>
            <person name="Derks M.F."/>
            <person name="Anvar Y."/>
            <person name="Smit S."/>
            <person name="Van Straalen N."/>
            <person name="Roelofs D."/>
        </authorList>
    </citation>
    <scope>NUCLEOTIDE SEQUENCE [LARGE SCALE GENOMIC DNA]</scope>
    <source>
        <strain evidence="3 4">VU population</strain>
        <tissue evidence="3">Whole body</tissue>
    </source>
</reference>
<dbReference type="Pfam" id="PF03067">
    <property type="entry name" value="LPMO_10"/>
    <property type="match status" value="1"/>
</dbReference>
<dbReference type="Proteomes" id="UP000198287">
    <property type="component" value="Unassembled WGS sequence"/>
</dbReference>
<feature type="domain" description="Chitin-binding type-4" evidence="2">
    <location>
        <begin position="29"/>
        <end position="216"/>
    </location>
</feature>
<name>A0A226E0U9_FOLCA</name>
<dbReference type="PANTHER" id="PTHR21113">
    <property type="entry name" value="AGAP001705-PA"/>
    <property type="match status" value="1"/>
</dbReference>